<evidence type="ECO:0000256" key="3">
    <source>
        <dbReference type="ARBA" id="ARBA00023157"/>
    </source>
</evidence>
<accession>A0A518HE05</accession>
<dbReference type="InterPro" id="IPR036249">
    <property type="entry name" value="Thioredoxin-like_sf"/>
</dbReference>
<evidence type="ECO:0000259" key="6">
    <source>
        <dbReference type="PROSITE" id="PS51352"/>
    </source>
</evidence>
<dbReference type="InterPro" id="IPR013766">
    <property type="entry name" value="Thioredoxin_domain"/>
</dbReference>
<dbReference type="EMBL" id="CP036427">
    <property type="protein sequence ID" value="QDV39082.1"/>
    <property type="molecule type" value="Genomic_DNA"/>
</dbReference>
<keyword evidence="7" id="KW-0614">Plasmid</keyword>
<dbReference type="Pfam" id="PF00578">
    <property type="entry name" value="AhpC-TSA"/>
    <property type="match status" value="1"/>
</dbReference>
<dbReference type="PROSITE" id="PS51352">
    <property type="entry name" value="THIOREDOXIN_2"/>
    <property type="match status" value="1"/>
</dbReference>
<comment type="subcellular location">
    <subcellularLocation>
        <location evidence="1">Cell envelope</location>
    </subcellularLocation>
</comment>
<dbReference type="KEGG" id="tpla:ElP_70450"/>
<evidence type="ECO:0000256" key="5">
    <source>
        <dbReference type="SAM" id="SignalP"/>
    </source>
</evidence>
<evidence type="ECO:0000313" key="8">
    <source>
        <dbReference type="Proteomes" id="UP000317835"/>
    </source>
</evidence>
<dbReference type="InterPro" id="IPR000866">
    <property type="entry name" value="AhpC/TSA"/>
</dbReference>
<proteinExistence type="predicted"/>
<evidence type="ECO:0000256" key="2">
    <source>
        <dbReference type="ARBA" id="ARBA00022748"/>
    </source>
</evidence>
<geneLocation type="plasmid" evidence="8">
    <name>pelp_1</name>
</geneLocation>
<evidence type="ECO:0000313" key="7">
    <source>
        <dbReference type="EMBL" id="QDV39082.1"/>
    </source>
</evidence>
<dbReference type="SUPFAM" id="SSF52833">
    <property type="entry name" value="Thioredoxin-like"/>
    <property type="match status" value="1"/>
</dbReference>
<dbReference type="GO" id="GO:0016209">
    <property type="term" value="F:antioxidant activity"/>
    <property type="evidence" value="ECO:0007669"/>
    <property type="project" value="InterPro"/>
</dbReference>
<dbReference type="CDD" id="cd02966">
    <property type="entry name" value="TlpA_like_family"/>
    <property type="match status" value="1"/>
</dbReference>
<feature type="signal peptide" evidence="5">
    <location>
        <begin position="1"/>
        <end position="32"/>
    </location>
</feature>
<dbReference type="GO" id="GO:0017004">
    <property type="term" value="P:cytochrome complex assembly"/>
    <property type="evidence" value="ECO:0007669"/>
    <property type="project" value="UniProtKB-KW"/>
</dbReference>
<reference evidence="7 8" key="1">
    <citation type="submission" date="2019-02" db="EMBL/GenBank/DDBJ databases">
        <title>Deep-cultivation of Planctomycetes and their phenomic and genomic characterization uncovers novel biology.</title>
        <authorList>
            <person name="Wiegand S."/>
            <person name="Jogler M."/>
            <person name="Boedeker C."/>
            <person name="Pinto D."/>
            <person name="Vollmers J."/>
            <person name="Rivas-Marin E."/>
            <person name="Kohn T."/>
            <person name="Peeters S.H."/>
            <person name="Heuer A."/>
            <person name="Rast P."/>
            <person name="Oberbeckmann S."/>
            <person name="Bunk B."/>
            <person name="Jeske O."/>
            <person name="Meyerdierks A."/>
            <person name="Storesund J.E."/>
            <person name="Kallscheuer N."/>
            <person name="Luecker S."/>
            <person name="Lage O.M."/>
            <person name="Pohl T."/>
            <person name="Merkel B.J."/>
            <person name="Hornburger P."/>
            <person name="Mueller R.-W."/>
            <person name="Bruemmer F."/>
            <person name="Labrenz M."/>
            <person name="Spormann A.M."/>
            <person name="Op den Camp H."/>
            <person name="Overmann J."/>
            <person name="Amann R."/>
            <person name="Jetten M.S.M."/>
            <person name="Mascher T."/>
            <person name="Medema M.H."/>
            <person name="Devos D.P."/>
            <person name="Kaster A.-K."/>
            <person name="Ovreas L."/>
            <person name="Rohde M."/>
            <person name="Galperin M.Y."/>
            <person name="Jogler C."/>
        </authorList>
    </citation>
    <scope>NUCLEOTIDE SEQUENCE [LARGE SCALE GENOMIC DNA]</scope>
    <source>
        <strain evidence="7 8">ElP</strain>
        <plasmid evidence="8">pelp_1</plasmid>
    </source>
</reference>
<dbReference type="RefSeq" id="WP_197447168.1">
    <property type="nucleotide sequence ID" value="NZ_CP036427.1"/>
</dbReference>
<dbReference type="PANTHER" id="PTHR42852:SF6">
    <property type="entry name" value="THIOL:DISULFIDE INTERCHANGE PROTEIN DSBE"/>
    <property type="match status" value="1"/>
</dbReference>
<dbReference type="Gene3D" id="3.40.30.10">
    <property type="entry name" value="Glutaredoxin"/>
    <property type="match status" value="1"/>
</dbReference>
<evidence type="ECO:0000256" key="1">
    <source>
        <dbReference type="ARBA" id="ARBA00004196"/>
    </source>
</evidence>
<dbReference type="PANTHER" id="PTHR42852">
    <property type="entry name" value="THIOL:DISULFIDE INTERCHANGE PROTEIN DSBE"/>
    <property type="match status" value="1"/>
</dbReference>
<keyword evidence="4" id="KW-0676">Redox-active center</keyword>
<dbReference type="AlphaFoldDB" id="A0A518HE05"/>
<dbReference type="InterPro" id="IPR050553">
    <property type="entry name" value="Thioredoxin_ResA/DsbE_sf"/>
</dbReference>
<name>A0A518HE05_9BACT</name>
<protein>
    <submittedName>
        <fullName evidence="7">Thiol-disulfide oxidoreductase ResA</fullName>
    </submittedName>
</protein>
<keyword evidence="3" id="KW-1015">Disulfide bond</keyword>
<feature type="chain" id="PRO_5022113486" evidence="5">
    <location>
        <begin position="33"/>
        <end position="207"/>
    </location>
</feature>
<keyword evidence="8" id="KW-1185">Reference proteome</keyword>
<sequence length="207" mass="22393" precursor="true">MMSTRIDRSLGLPAAMALGALLALAFAPAANAQRLFPDDYFFNINNPELDAKHAEMTGQPRPELAVTDWMNGDLSEGDLEGKILVVDLWATWCGPCLAAIPENNELAETYADEGILVIGVCTSSGQEKLAQVVEDREIKYPVAKDPDQETSEAWNVAYYPTYAVVDREGIVRAIGLTPNHIEDVVKAVLEEQPVASAEAASDTSAKD</sequence>
<dbReference type="GO" id="GO:0030313">
    <property type="term" value="C:cell envelope"/>
    <property type="evidence" value="ECO:0007669"/>
    <property type="project" value="UniProtKB-SubCell"/>
</dbReference>
<gene>
    <name evidence="7" type="primary">resA_1</name>
    <name evidence="7" type="ORF">ElP_70450</name>
</gene>
<keyword evidence="2" id="KW-0201">Cytochrome c-type biogenesis</keyword>
<feature type="domain" description="Thioredoxin" evidence="6">
    <location>
        <begin position="55"/>
        <end position="193"/>
    </location>
</feature>
<dbReference type="GO" id="GO:0016491">
    <property type="term" value="F:oxidoreductase activity"/>
    <property type="evidence" value="ECO:0007669"/>
    <property type="project" value="InterPro"/>
</dbReference>
<evidence type="ECO:0000256" key="4">
    <source>
        <dbReference type="ARBA" id="ARBA00023284"/>
    </source>
</evidence>
<keyword evidence="5" id="KW-0732">Signal</keyword>
<organism evidence="7 8">
    <name type="scientific">Tautonia plasticadhaerens</name>
    <dbReference type="NCBI Taxonomy" id="2527974"/>
    <lineage>
        <taxon>Bacteria</taxon>
        <taxon>Pseudomonadati</taxon>
        <taxon>Planctomycetota</taxon>
        <taxon>Planctomycetia</taxon>
        <taxon>Isosphaerales</taxon>
        <taxon>Isosphaeraceae</taxon>
        <taxon>Tautonia</taxon>
    </lineage>
</organism>
<dbReference type="Proteomes" id="UP000317835">
    <property type="component" value="Plasmid pElP_1"/>
</dbReference>